<feature type="active site" description="Proton donor" evidence="15">
    <location>
        <position position="293"/>
    </location>
</feature>
<dbReference type="Gene3D" id="3.20.20.80">
    <property type="entry name" value="Glycosidases"/>
    <property type="match status" value="1"/>
</dbReference>
<dbReference type="EMBL" id="JAAQTL010000001">
    <property type="protein sequence ID" value="NID14201.1"/>
    <property type="molecule type" value="Genomic_DNA"/>
</dbReference>
<dbReference type="InterPro" id="IPR006047">
    <property type="entry name" value="GH13_cat_dom"/>
</dbReference>
<comment type="catalytic activity">
    <reaction evidence="12 14">
        <text>hydrolysis of (1-&gt;4)-alpha-D-glucosidic linkage in 4-alpha-D-[(1-&gt;4)-alpha-D-glucanosyl]n trehalose to yield trehalose and (1-&gt;4)-alpha-D-glucan.</text>
        <dbReference type="EC" id="3.2.1.141"/>
    </reaction>
</comment>
<evidence type="ECO:0000256" key="12">
    <source>
        <dbReference type="ARBA" id="ARBA00034013"/>
    </source>
</evidence>
<reference evidence="18 19" key="1">
    <citation type="journal article" date="2006" name="Int. J. Syst. Evol. Microbiol.">
        <title>Dyella yeojuensis sp. nov., isolated from greenhouse soil in Korea.</title>
        <authorList>
            <person name="Kim B.Y."/>
            <person name="Weon H.Y."/>
            <person name="Lee K.H."/>
            <person name="Seok S.J."/>
            <person name="Kwon S.W."/>
            <person name="Go S.J."/>
            <person name="Stackebrandt E."/>
        </authorList>
    </citation>
    <scope>NUCLEOTIDE SEQUENCE [LARGE SCALE GENOMIC DNA]</scope>
    <source>
        <strain evidence="18 19">DSM 17673</strain>
    </source>
</reference>
<evidence type="ECO:0000256" key="1">
    <source>
        <dbReference type="ARBA" id="ARBA00004496"/>
    </source>
</evidence>
<evidence type="ECO:0000256" key="9">
    <source>
        <dbReference type="ARBA" id="ARBA00023295"/>
    </source>
</evidence>
<dbReference type="AlphaFoldDB" id="A0A7X5QRS2"/>
<dbReference type="InterPro" id="IPR044901">
    <property type="entry name" value="Trehalose_TreZ_E-set_sf"/>
</dbReference>
<dbReference type="InterPro" id="IPR013783">
    <property type="entry name" value="Ig-like_fold"/>
</dbReference>
<dbReference type="EC" id="3.2.1.141" evidence="4 13"/>
<dbReference type="GO" id="GO:0005992">
    <property type="term" value="P:trehalose biosynthetic process"/>
    <property type="evidence" value="ECO:0007669"/>
    <property type="project" value="UniProtKB-UniRule"/>
</dbReference>
<evidence type="ECO:0000313" key="19">
    <source>
        <dbReference type="Proteomes" id="UP000518878"/>
    </source>
</evidence>
<dbReference type="InterPro" id="IPR014756">
    <property type="entry name" value="Ig_E-set"/>
</dbReference>
<dbReference type="SUPFAM" id="SSF81296">
    <property type="entry name" value="E set domains"/>
    <property type="match status" value="1"/>
</dbReference>
<keyword evidence="6" id="KW-0963">Cytoplasm</keyword>
<dbReference type="PIRSF" id="PIRSF006337">
    <property type="entry name" value="Trehalose_TreZ"/>
    <property type="match status" value="1"/>
</dbReference>
<evidence type="ECO:0000256" key="3">
    <source>
        <dbReference type="ARBA" id="ARBA00008061"/>
    </source>
</evidence>
<organism evidence="18 19">
    <name type="scientific">Luteibacter yeojuensis</name>
    <dbReference type="NCBI Taxonomy" id="345309"/>
    <lineage>
        <taxon>Bacteria</taxon>
        <taxon>Pseudomonadati</taxon>
        <taxon>Pseudomonadota</taxon>
        <taxon>Gammaproteobacteria</taxon>
        <taxon>Lysobacterales</taxon>
        <taxon>Rhodanobacteraceae</taxon>
        <taxon>Luteibacter</taxon>
    </lineage>
</organism>
<dbReference type="GO" id="GO:0033942">
    <property type="term" value="F:4-alpha-D-(1-&gt;4)-alpha-D-glucanotrehalose trehalohydrolase activity"/>
    <property type="evidence" value="ECO:0007669"/>
    <property type="project" value="UniProtKB-EC"/>
</dbReference>
<dbReference type="Pfam" id="PF00128">
    <property type="entry name" value="Alpha-amylase"/>
    <property type="match status" value="1"/>
</dbReference>
<evidence type="ECO:0000256" key="14">
    <source>
        <dbReference type="PIRNR" id="PIRNR006337"/>
    </source>
</evidence>
<accession>A0A7X5QRS2</accession>
<dbReference type="SUPFAM" id="SSF51445">
    <property type="entry name" value="(Trans)glycosidases"/>
    <property type="match status" value="1"/>
</dbReference>
<dbReference type="CDD" id="cd02853">
    <property type="entry name" value="E_set_MTHase_like_N"/>
    <property type="match status" value="1"/>
</dbReference>
<evidence type="ECO:0000259" key="17">
    <source>
        <dbReference type="SMART" id="SM00642"/>
    </source>
</evidence>
<name>A0A7X5QRS2_9GAMM</name>
<keyword evidence="7 14" id="KW-0378">Hydrolase</keyword>
<keyword evidence="8" id="KW-0119">Carbohydrate metabolism</keyword>
<dbReference type="SMART" id="SM00642">
    <property type="entry name" value="Aamy"/>
    <property type="match status" value="1"/>
</dbReference>
<dbReference type="RefSeq" id="WP_166697926.1">
    <property type="nucleotide sequence ID" value="NZ_JAAQTL010000001.1"/>
</dbReference>
<dbReference type="PANTHER" id="PTHR43651">
    <property type="entry name" value="1,4-ALPHA-GLUCAN-BRANCHING ENZYME"/>
    <property type="match status" value="1"/>
</dbReference>
<proteinExistence type="inferred from homology"/>
<gene>
    <name evidence="18" type="primary">treZ</name>
    <name evidence="18" type="ORF">HBF32_01805</name>
</gene>
<evidence type="ECO:0000256" key="6">
    <source>
        <dbReference type="ARBA" id="ARBA00022490"/>
    </source>
</evidence>
<dbReference type="Gene3D" id="2.60.40.10">
    <property type="entry name" value="Immunoglobulins"/>
    <property type="match status" value="1"/>
</dbReference>
<comment type="caution">
    <text evidence="18">The sequence shown here is derived from an EMBL/GenBank/DDBJ whole genome shotgun (WGS) entry which is preliminary data.</text>
</comment>
<dbReference type="Proteomes" id="UP000518878">
    <property type="component" value="Unassembled WGS sequence"/>
</dbReference>
<comment type="pathway">
    <text evidence="2 14">Glycan biosynthesis; trehalose biosynthesis.</text>
</comment>
<comment type="subcellular location">
    <subcellularLocation>
        <location evidence="1 15">Cytoplasm</location>
    </subcellularLocation>
</comment>
<comment type="similarity">
    <text evidence="3 14">Belongs to the glycosyl hydrolase 13 family.</text>
</comment>
<evidence type="ECO:0000256" key="16">
    <source>
        <dbReference type="PIRSR" id="PIRSR006337-3"/>
    </source>
</evidence>
<evidence type="ECO:0000256" key="7">
    <source>
        <dbReference type="ARBA" id="ARBA00022801"/>
    </source>
</evidence>
<dbReference type="NCBIfam" id="TIGR02402">
    <property type="entry name" value="trehalose_TreZ"/>
    <property type="match status" value="1"/>
</dbReference>
<dbReference type="CDD" id="cd11325">
    <property type="entry name" value="AmyAc_GTHase"/>
    <property type="match status" value="1"/>
</dbReference>
<evidence type="ECO:0000256" key="13">
    <source>
        <dbReference type="NCBIfam" id="TIGR02402"/>
    </source>
</evidence>
<feature type="active site" description="Nucleophile" evidence="15">
    <location>
        <position position="260"/>
    </location>
</feature>
<evidence type="ECO:0000256" key="10">
    <source>
        <dbReference type="ARBA" id="ARBA00032057"/>
    </source>
</evidence>
<sequence length="582" mass="64387">MNRGHAHAMPYGFKPLGDGRTRFRLWAPDRDAISIECDNGHSAPMRALDDGWFECVCPVDVGTGYRFRLENGLAVPDPASRRQRDGDVHGYSVVTDPLAYRWQHDGWKGRPWRETVIYELHVGALGGFHGVEMVLPHLASLGITAVELMPVAEFPGERNWGYDGVLPFAPAAAYGSPDDLKSLVDTAHGLGLMVFLDVVYNHFGPDGNYLGAYASPFFDEATHTPWGAALGVATPQVGDYFVHNALYWLDEFRFDGLRLDAVHAIGNPGWLAALAGRVRAAIGPERQIHLVLENEANQAHLLGRDRFDAQWNDDFHNALHVLLTGEQEGYYAHYRPPMEKLLRSLREGFAFQGETMGGRRRGESSGDLPPARFVNFLQNHDQVGNRAFGDRLSILVDAETMEAALALLLLGPFVPMLFMGEEWASRTPFLFFTDFPDERLRAAVREGRRREFESFAGFAGDIPDPNEYETFTASIPVRHDAAGERRRVFVRELIALRHKHVAPHIEEARSLGAGALGERAFFASWSLGGASLTLYVNLGDADIAVDRPPSPSAAWLHGDAADVASLSRGLLPARRTLACLES</sequence>
<evidence type="ECO:0000313" key="18">
    <source>
        <dbReference type="EMBL" id="NID14201.1"/>
    </source>
</evidence>
<dbReference type="UniPathway" id="UPA00299"/>
<keyword evidence="9 14" id="KW-0326">Glycosidase</keyword>
<evidence type="ECO:0000256" key="15">
    <source>
        <dbReference type="PIRSR" id="PIRSR006337-1"/>
    </source>
</evidence>
<keyword evidence="19" id="KW-1185">Reference proteome</keyword>
<protein>
    <recommendedName>
        <fullName evidence="5 13">Malto-oligosyltrehalose trehalohydrolase</fullName>
        <shortName evidence="14">MTHase</shortName>
        <ecNumber evidence="4 13">3.2.1.141</ecNumber>
    </recommendedName>
    <alternativeName>
        <fullName evidence="11 14">4-alpha-D-((1-&gt;4)-alpha-D-glucano)trehalose trehalohydrolase</fullName>
    </alternativeName>
    <alternativeName>
        <fullName evidence="10 14">Maltooligosyl trehalose trehalohydrolase</fullName>
    </alternativeName>
</protein>
<evidence type="ECO:0000256" key="8">
    <source>
        <dbReference type="ARBA" id="ARBA00023277"/>
    </source>
</evidence>
<dbReference type="PANTHER" id="PTHR43651:SF11">
    <property type="entry name" value="MALTO-OLIGOSYLTREHALOSE TREHALOHYDROLASE"/>
    <property type="match status" value="1"/>
</dbReference>
<feature type="site" description="Transition state stabilizer" evidence="16">
    <location>
        <position position="381"/>
    </location>
</feature>
<evidence type="ECO:0000256" key="11">
    <source>
        <dbReference type="ARBA" id="ARBA00033284"/>
    </source>
</evidence>
<dbReference type="Gene3D" id="1.10.10.760">
    <property type="entry name" value="E-set domains of sugar-utilizing enzymes"/>
    <property type="match status" value="1"/>
</dbReference>
<dbReference type="GO" id="GO:0005737">
    <property type="term" value="C:cytoplasm"/>
    <property type="evidence" value="ECO:0007669"/>
    <property type="project" value="UniProtKB-SubCell"/>
</dbReference>
<evidence type="ECO:0000256" key="5">
    <source>
        <dbReference type="ARBA" id="ARBA00015938"/>
    </source>
</evidence>
<evidence type="ECO:0000256" key="4">
    <source>
        <dbReference type="ARBA" id="ARBA00012268"/>
    </source>
</evidence>
<feature type="domain" description="Glycosyl hydrolase family 13 catalytic" evidence="17">
    <location>
        <begin position="115"/>
        <end position="445"/>
    </location>
</feature>
<dbReference type="InterPro" id="IPR012768">
    <property type="entry name" value="Trehalose_TreZ"/>
</dbReference>
<dbReference type="InterPro" id="IPR017853">
    <property type="entry name" value="GH"/>
</dbReference>
<evidence type="ECO:0000256" key="2">
    <source>
        <dbReference type="ARBA" id="ARBA00005199"/>
    </source>
</evidence>